<proteinExistence type="predicted"/>
<sequence>MIKINVIGKECPIPLNEFRKALRKAKVGEVIEIVGTHELSKGEIALAADETGQEILEIDEKDGIWRIVVKKVR</sequence>
<dbReference type="InterPro" id="IPR001455">
    <property type="entry name" value="TusA-like"/>
</dbReference>
<dbReference type="STRING" id="55802.TBCH5v1_1022"/>
<dbReference type="GeneID" id="10041158"/>
<accession>A0A0S1XAZ1</accession>
<dbReference type="OMA" id="EIPMACE"/>
<dbReference type="AlphaFoldDB" id="A0A0S1XAZ1"/>
<dbReference type="CDD" id="cd00291">
    <property type="entry name" value="SirA_YedF_YeeD"/>
    <property type="match status" value="1"/>
</dbReference>
<evidence type="ECO:0000313" key="3">
    <source>
        <dbReference type="Proteomes" id="UP000066042"/>
    </source>
</evidence>
<organism evidence="2 3">
    <name type="scientific">Thermococcus barophilus</name>
    <dbReference type="NCBI Taxonomy" id="55802"/>
    <lineage>
        <taxon>Archaea</taxon>
        <taxon>Methanobacteriati</taxon>
        <taxon>Methanobacteriota</taxon>
        <taxon>Thermococci</taxon>
        <taxon>Thermococcales</taxon>
        <taxon>Thermococcaceae</taxon>
        <taxon>Thermococcus</taxon>
    </lineage>
</organism>
<dbReference type="InterPro" id="IPR036868">
    <property type="entry name" value="TusA-like_sf"/>
</dbReference>
<dbReference type="PANTHER" id="PTHR33279:SF18">
    <property type="entry name" value="SULFUR CARRIER PROTEIN MJ0990-RELATED"/>
    <property type="match status" value="1"/>
</dbReference>
<dbReference type="GeneID" id="26136289"/>
<dbReference type="PANTHER" id="PTHR33279">
    <property type="entry name" value="SULFUR CARRIER PROTEIN YEDF-RELATED"/>
    <property type="match status" value="1"/>
</dbReference>
<dbReference type="PATRIC" id="fig|55802.8.peg.1012"/>
<dbReference type="RefSeq" id="WP_013467115.1">
    <property type="nucleotide sequence ID" value="NZ_CP013050.1"/>
</dbReference>
<dbReference type="Pfam" id="PF01206">
    <property type="entry name" value="TusA"/>
    <property type="match status" value="1"/>
</dbReference>
<dbReference type="Gene3D" id="3.30.110.40">
    <property type="entry name" value="TusA-like domain"/>
    <property type="match status" value="1"/>
</dbReference>
<feature type="domain" description="UPF0033" evidence="1">
    <location>
        <begin position="2"/>
        <end position="71"/>
    </location>
</feature>
<dbReference type="EMBL" id="CP013050">
    <property type="protein sequence ID" value="ALM74965.1"/>
    <property type="molecule type" value="Genomic_DNA"/>
</dbReference>
<reference evidence="2 3" key="1">
    <citation type="journal article" date="2016" name="Genome Announc.">
        <title>Complete genome sequence of the hyperthermophilic and piezophilic archaeon Thermococcus barophilus Ch5, capable of growth at the expense of hydrogenogenesis from carbon monoxide and formate.</title>
        <authorList>
            <person name="Oger P."/>
            <person name="Sokolova T.G."/>
            <person name="Kozhevnikova D.A."/>
            <person name="Taranov E.A."/>
            <person name="Vannier P."/>
            <person name="Lee H.S."/>
            <person name="Kwon K.K."/>
            <person name="Kang S.G."/>
            <person name="Lee J.H."/>
            <person name="Bonch-Osmolovskaya E.A."/>
            <person name="Lebedinsky A.V."/>
        </authorList>
    </citation>
    <scope>NUCLEOTIDE SEQUENCE [LARGE SCALE GENOMIC DNA]</scope>
    <source>
        <strain evidence="3">Ch5</strain>
    </source>
</reference>
<dbReference type="Proteomes" id="UP000066042">
    <property type="component" value="Chromosome"/>
</dbReference>
<evidence type="ECO:0000259" key="1">
    <source>
        <dbReference type="Pfam" id="PF01206"/>
    </source>
</evidence>
<name>A0A0S1XAZ1_THEBA</name>
<protein>
    <recommendedName>
        <fullName evidence="1">UPF0033 domain-containing protein</fullName>
    </recommendedName>
</protein>
<evidence type="ECO:0000313" key="2">
    <source>
        <dbReference type="EMBL" id="ALM74965.1"/>
    </source>
</evidence>
<dbReference type="SUPFAM" id="SSF64307">
    <property type="entry name" value="SirA-like"/>
    <property type="match status" value="1"/>
</dbReference>
<gene>
    <name evidence="2" type="ORF">TBCH5v1_1022</name>
</gene>